<evidence type="ECO:0000256" key="3">
    <source>
        <dbReference type="ARBA" id="ARBA00008919"/>
    </source>
</evidence>
<dbReference type="InterPro" id="IPR055270">
    <property type="entry name" value="Glyco_tran_10_C"/>
</dbReference>
<evidence type="ECO:0000256" key="7">
    <source>
        <dbReference type="ARBA" id="ARBA00022968"/>
    </source>
</evidence>
<protein>
    <recommendedName>
        <fullName evidence="11">Fucosyltransferase</fullName>
        <ecNumber evidence="11">2.4.1.-</ecNumber>
    </recommendedName>
</protein>
<sequence length="270" mass="31772">MRSKSDTKYYIPVNIKNKHLNVISPVLYIQSDCDTPISRDYIVKELGKYVKIDSYGKCLTNKTFPKELSKIYSLDLYNEEILKFISKYKFIIAFENSVCDDYITEKLWRPLIVGSIPIYLGSPTIEDWLPNKKSAILVKNYGSLEAVANLINKINENDTMYESFLEHKIKSKLSNNLLKEYILEDHPITSFECFVCQKMHKNDWYGKYSDRSIYTCPKPNAPDRKNTWNQHWEIGQCQSKALKLLIDRDKPYSIKLFDKTWKTLLYNHNC</sequence>
<dbReference type="InterPro" id="IPR001503">
    <property type="entry name" value="Glyco_trans_10"/>
</dbReference>
<dbReference type="PANTHER" id="PTHR11929:SF194">
    <property type="entry name" value="ALPHA-(1,3)-FUCOSYLTRANSFERASE 10"/>
    <property type="match status" value="1"/>
</dbReference>
<dbReference type="AlphaFoldDB" id="A0AAV8YUX5"/>
<evidence type="ECO:0000256" key="1">
    <source>
        <dbReference type="ARBA" id="ARBA00004447"/>
    </source>
</evidence>
<reference evidence="13" key="1">
    <citation type="journal article" date="2023" name="Insect Mol. Biol.">
        <title>Genome sequencing provides insights into the evolution of gene families encoding plant cell wall-degrading enzymes in longhorned beetles.</title>
        <authorList>
            <person name="Shin N.R."/>
            <person name="Okamura Y."/>
            <person name="Kirsch R."/>
            <person name="Pauchet Y."/>
        </authorList>
    </citation>
    <scope>NUCLEOTIDE SEQUENCE</scope>
    <source>
        <strain evidence="13">RBIC_L_NR</strain>
    </source>
</reference>
<comment type="similarity">
    <text evidence="3 11">Belongs to the glycosyltransferase 10 family.</text>
</comment>
<feature type="domain" description="Fucosyltransferase C-terminal" evidence="12">
    <location>
        <begin position="26"/>
        <end position="204"/>
    </location>
</feature>
<keyword evidence="6 11" id="KW-0812">Transmembrane</keyword>
<name>A0AAV8YUX5_9CUCU</name>
<keyword evidence="4 11" id="KW-0328">Glycosyltransferase</keyword>
<dbReference type="FunFam" id="3.40.50.11660:FF:000002">
    <property type="entry name" value="Alpha-(1,3)-fucosyltransferase"/>
    <property type="match status" value="1"/>
</dbReference>
<keyword evidence="11" id="KW-0333">Golgi apparatus</keyword>
<evidence type="ECO:0000313" key="13">
    <source>
        <dbReference type="EMBL" id="KAJ8955292.1"/>
    </source>
</evidence>
<evidence type="ECO:0000256" key="8">
    <source>
        <dbReference type="ARBA" id="ARBA00022989"/>
    </source>
</evidence>
<comment type="pathway">
    <text evidence="2">Protein modification; protein glycosylation.</text>
</comment>
<keyword evidence="14" id="KW-1185">Reference proteome</keyword>
<dbReference type="GO" id="GO:0046920">
    <property type="term" value="F:alpha-(1-&gt;3)-fucosyltransferase activity"/>
    <property type="evidence" value="ECO:0007669"/>
    <property type="project" value="TreeGrafter"/>
</dbReference>
<accession>A0AAV8YUX5</accession>
<comment type="subcellular location">
    <subcellularLocation>
        <location evidence="1 11">Golgi apparatus</location>
        <location evidence="1 11">Golgi stack membrane</location>
        <topology evidence="1 11">Single-pass type II membrane protein</topology>
    </subcellularLocation>
</comment>
<comment type="caution">
    <text evidence="13">The sequence shown here is derived from an EMBL/GenBank/DDBJ whole genome shotgun (WGS) entry which is preliminary data.</text>
</comment>
<dbReference type="Gene3D" id="3.40.50.11660">
    <property type="entry name" value="Glycosyl transferase family 10, C-terminal domain"/>
    <property type="match status" value="1"/>
</dbReference>
<dbReference type="EC" id="2.4.1.-" evidence="11"/>
<keyword evidence="5 11" id="KW-0808">Transferase</keyword>
<keyword evidence="7" id="KW-0735">Signal-anchor</keyword>
<dbReference type="Proteomes" id="UP001162156">
    <property type="component" value="Unassembled WGS sequence"/>
</dbReference>
<evidence type="ECO:0000313" key="14">
    <source>
        <dbReference type="Proteomes" id="UP001162156"/>
    </source>
</evidence>
<evidence type="ECO:0000256" key="5">
    <source>
        <dbReference type="ARBA" id="ARBA00022679"/>
    </source>
</evidence>
<dbReference type="InterPro" id="IPR038577">
    <property type="entry name" value="GT10-like_C_sf"/>
</dbReference>
<gene>
    <name evidence="13" type="ORF">NQ314_006905</name>
</gene>
<proteinExistence type="inferred from homology"/>
<keyword evidence="8" id="KW-1133">Transmembrane helix</keyword>
<evidence type="ECO:0000256" key="9">
    <source>
        <dbReference type="ARBA" id="ARBA00023136"/>
    </source>
</evidence>
<evidence type="ECO:0000259" key="12">
    <source>
        <dbReference type="Pfam" id="PF00852"/>
    </source>
</evidence>
<evidence type="ECO:0000256" key="6">
    <source>
        <dbReference type="ARBA" id="ARBA00022692"/>
    </source>
</evidence>
<keyword evidence="9" id="KW-0472">Membrane</keyword>
<evidence type="ECO:0000256" key="11">
    <source>
        <dbReference type="RuleBase" id="RU003832"/>
    </source>
</evidence>
<dbReference type="SUPFAM" id="SSF53756">
    <property type="entry name" value="UDP-Glycosyltransferase/glycogen phosphorylase"/>
    <property type="match status" value="1"/>
</dbReference>
<organism evidence="13 14">
    <name type="scientific">Rhamnusium bicolor</name>
    <dbReference type="NCBI Taxonomy" id="1586634"/>
    <lineage>
        <taxon>Eukaryota</taxon>
        <taxon>Metazoa</taxon>
        <taxon>Ecdysozoa</taxon>
        <taxon>Arthropoda</taxon>
        <taxon>Hexapoda</taxon>
        <taxon>Insecta</taxon>
        <taxon>Pterygota</taxon>
        <taxon>Neoptera</taxon>
        <taxon>Endopterygota</taxon>
        <taxon>Coleoptera</taxon>
        <taxon>Polyphaga</taxon>
        <taxon>Cucujiformia</taxon>
        <taxon>Chrysomeloidea</taxon>
        <taxon>Cerambycidae</taxon>
        <taxon>Lepturinae</taxon>
        <taxon>Rhagiini</taxon>
        <taxon>Rhamnusium</taxon>
    </lineage>
</organism>
<dbReference type="Pfam" id="PF00852">
    <property type="entry name" value="Glyco_transf_10"/>
    <property type="match status" value="1"/>
</dbReference>
<dbReference type="GO" id="GO:0032580">
    <property type="term" value="C:Golgi cisterna membrane"/>
    <property type="evidence" value="ECO:0007669"/>
    <property type="project" value="UniProtKB-SubCell"/>
</dbReference>
<dbReference type="EMBL" id="JANEYF010001881">
    <property type="protein sequence ID" value="KAJ8955292.1"/>
    <property type="molecule type" value="Genomic_DNA"/>
</dbReference>
<evidence type="ECO:0000256" key="2">
    <source>
        <dbReference type="ARBA" id="ARBA00004922"/>
    </source>
</evidence>
<keyword evidence="10" id="KW-0325">Glycoprotein</keyword>
<evidence type="ECO:0000256" key="4">
    <source>
        <dbReference type="ARBA" id="ARBA00022676"/>
    </source>
</evidence>
<evidence type="ECO:0000256" key="10">
    <source>
        <dbReference type="ARBA" id="ARBA00023180"/>
    </source>
</evidence>
<dbReference type="PANTHER" id="PTHR11929">
    <property type="entry name" value="ALPHA- 1,3 -FUCOSYLTRANSFERASE"/>
    <property type="match status" value="1"/>
</dbReference>